<name>A0A1F6EH99_9BACT</name>
<dbReference type="Proteomes" id="UP000177306">
    <property type="component" value="Unassembled WGS sequence"/>
</dbReference>
<gene>
    <name evidence="1" type="ORF">A3A38_00965</name>
</gene>
<reference evidence="1 2" key="1">
    <citation type="journal article" date="2016" name="Nat. Commun.">
        <title>Thousands of microbial genomes shed light on interconnected biogeochemical processes in an aquifer system.</title>
        <authorList>
            <person name="Anantharaman K."/>
            <person name="Brown C.T."/>
            <person name="Hug L.A."/>
            <person name="Sharon I."/>
            <person name="Castelle C.J."/>
            <person name="Probst A.J."/>
            <person name="Thomas B.C."/>
            <person name="Singh A."/>
            <person name="Wilkins M.J."/>
            <person name="Karaoz U."/>
            <person name="Brodie E.L."/>
            <person name="Williams K.H."/>
            <person name="Hubbard S.S."/>
            <person name="Banfield J.F."/>
        </authorList>
    </citation>
    <scope>NUCLEOTIDE SEQUENCE [LARGE SCALE GENOMIC DNA]</scope>
</reference>
<accession>A0A1F6EH99</accession>
<sequence length="96" mass="11021">MSDIATNLTERALRGIRALTAVKPDWRTKIKEESFDMQLSERCVLGQVFGHFDKGMQALNLQHGEDGITHGFQLRPAELASSIPEWNRIWRSLIRE</sequence>
<evidence type="ECO:0000313" key="1">
    <source>
        <dbReference type="EMBL" id="OGG73025.1"/>
    </source>
</evidence>
<comment type="caution">
    <text evidence="1">The sequence shown here is derived from an EMBL/GenBank/DDBJ whole genome shotgun (WGS) entry which is preliminary data.</text>
</comment>
<dbReference type="EMBL" id="MFLY01000016">
    <property type="protein sequence ID" value="OGG73025.1"/>
    <property type="molecule type" value="Genomic_DNA"/>
</dbReference>
<protein>
    <submittedName>
        <fullName evidence="1">Uncharacterized protein</fullName>
    </submittedName>
</protein>
<dbReference type="AlphaFoldDB" id="A0A1F6EH99"/>
<proteinExistence type="predicted"/>
<organism evidence="1 2">
    <name type="scientific">Candidatus Kaiserbacteria bacterium RIFCSPLOWO2_01_FULL_53_17</name>
    <dbReference type="NCBI Taxonomy" id="1798511"/>
    <lineage>
        <taxon>Bacteria</taxon>
        <taxon>Candidatus Kaiseribacteriota</taxon>
    </lineage>
</organism>
<evidence type="ECO:0000313" key="2">
    <source>
        <dbReference type="Proteomes" id="UP000177306"/>
    </source>
</evidence>